<evidence type="ECO:0000313" key="3">
    <source>
        <dbReference type="EMBL" id="ASS74351.1"/>
    </source>
</evidence>
<dbReference type="EMBL" id="CP022657">
    <property type="protein sequence ID" value="ASS74351.1"/>
    <property type="molecule type" value="Genomic_DNA"/>
</dbReference>
<feature type="chain" id="PRO_5012781737" description="DUF2334 domain-containing protein" evidence="2">
    <location>
        <begin position="21"/>
        <end position="631"/>
    </location>
</feature>
<dbReference type="AlphaFoldDB" id="A0A223CYE7"/>
<dbReference type="GO" id="GO:0005975">
    <property type="term" value="P:carbohydrate metabolic process"/>
    <property type="evidence" value="ECO:0007669"/>
    <property type="project" value="InterPro"/>
</dbReference>
<dbReference type="KEGG" id="tab:CIG75_04710"/>
<dbReference type="SUPFAM" id="SSF88713">
    <property type="entry name" value="Glycoside hydrolase/deacetylase"/>
    <property type="match status" value="1"/>
</dbReference>
<keyword evidence="1 2" id="KW-0732">Signal</keyword>
<reference evidence="3 4" key="1">
    <citation type="journal article" date="2015" name="Int. J. Syst. Evol. Microbiol.">
        <title>Tumebacillus algifaecis sp. nov., isolated from decomposing algal scum.</title>
        <authorList>
            <person name="Wu Y.F."/>
            <person name="Zhang B."/>
            <person name="Xing P."/>
            <person name="Wu Q.L."/>
            <person name="Liu S.J."/>
        </authorList>
    </citation>
    <scope>NUCLEOTIDE SEQUENCE [LARGE SCALE GENOMIC DNA]</scope>
    <source>
        <strain evidence="3 4">THMBR28</strain>
    </source>
</reference>
<dbReference type="Gene3D" id="3.20.20.370">
    <property type="entry name" value="Glycoside hydrolase/deacetylase"/>
    <property type="match status" value="1"/>
</dbReference>
<dbReference type="Pfam" id="PF10096">
    <property type="entry name" value="DUF2334"/>
    <property type="match status" value="1"/>
</dbReference>
<dbReference type="PANTHER" id="PTHR46580">
    <property type="entry name" value="SENSOR KINASE-RELATED"/>
    <property type="match status" value="1"/>
</dbReference>
<sequence length="631" mass="70074">MKKVLLAVLLAAVIALPVQDQTRTNSFPNHDKHHALLRLEDVSPGGSYATLDDLGRLRAVFDYLQAENVPIHLAVIPRSKLLQADGTWIEKGIDDPHPDQHLHAFIKLLQDAQQNGAVLGMHGYTHQYGDRKRGDGWHDTGVGYEFDLQDAPETSTVPYAVEKISKSLSAFEKAGLKPSFWESPHYQDTRQQEEVFRSFIGVLYQPDYFSLKSFKDEIYYQSENTYGETTLGSVYVPAPLSYVTGPQDVERILKKSDHFQGLGAVFYHSFLEYEAMEAVLGADGQPEIRDGLPVYRYKQGADTYLHQIVDGMRTRGWEWMSLHDVLPFSPAHRIQLPLGTTTEHLLFGDVGGSGQDSLVVVDHDGHVSVLQGNYNWPRNRSQSPFSTWLQSGLDPDDIPLLADVDGNGVTDLLAYHKTSGELKAYSSNTLSFDPGQSYGTLKPDLEKIVPVDLNKDGKVDLLVQNRKMVTALFQDGSHFRPKSEAALVFKHDDAILLSGDVNGDKQPEVILYSPSNGEIELYTVTPEGAFHIAGNFSVPQPKRNGQVVLGDTDGDGLADLVIYDPTNGIWEIWQGDAKLGLKRHDTLYGPWAYGKRVAFAADLDGNGKADIVSFDPKQSLLDLSLSFRHAK</sequence>
<dbReference type="InterPro" id="IPR013517">
    <property type="entry name" value="FG-GAP"/>
</dbReference>
<organism evidence="3 4">
    <name type="scientific">Tumebacillus algifaecis</name>
    <dbReference type="NCBI Taxonomy" id="1214604"/>
    <lineage>
        <taxon>Bacteria</taxon>
        <taxon>Bacillati</taxon>
        <taxon>Bacillota</taxon>
        <taxon>Bacilli</taxon>
        <taxon>Bacillales</taxon>
        <taxon>Alicyclobacillaceae</taxon>
        <taxon>Tumebacillus</taxon>
    </lineage>
</organism>
<dbReference type="SUPFAM" id="SSF69318">
    <property type="entry name" value="Integrin alpha N-terminal domain"/>
    <property type="match status" value="1"/>
</dbReference>
<evidence type="ECO:0000256" key="2">
    <source>
        <dbReference type="SAM" id="SignalP"/>
    </source>
</evidence>
<dbReference type="OrthoDB" id="2339428at2"/>
<name>A0A223CYE7_9BACL</name>
<evidence type="ECO:0000256" key="1">
    <source>
        <dbReference type="ARBA" id="ARBA00022729"/>
    </source>
</evidence>
<dbReference type="Proteomes" id="UP000214688">
    <property type="component" value="Chromosome"/>
</dbReference>
<accession>A0A223CYE7</accession>
<dbReference type="InterPro" id="IPR011330">
    <property type="entry name" value="Glyco_hydro/deAcase_b/a-brl"/>
</dbReference>
<dbReference type="InterPro" id="IPR028994">
    <property type="entry name" value="Integrin_alpha_N"/>
</dbReference>
<evidence type="ECO:0008006" key="5">
    <source>
        <dbReference type="Google" id="ProtNLM"/>
    </source>
</evidence>
<protein>
    <recommendedName>
        <fullName evidence="5">DUF2334 domain-containing protein</fullName>
    </recommendedName>
</protein>
<proteinExistence type="predicted"/>
<dbReference type="PANTHER" id="PTHR46580:SF2">
    <property type="entry name" value="MAM DOMAIN-CONTAINING PROTEIN"/>
    <property type="match status" value="1"/>
</dbReference>
<dbReference type="Pfam" id="PF13517">
    <property type="entry name" value="FG-GAP_3"/>
    <property type="match status" value="1"/>
</dbReference>
<gene>
    <name evidence="3" type="ORF">CIG75_04710</name>
</gene>
<dbReference type="RefSeq" id="WP_094235603.1">
    <property type="nucleotide sequence ID" value="NZ_CP022657.1"/>
</dbReference>
<keyword evidence="4" id="KW-1185">Reference proteome</keyword>
<feature type="signal peptide" evidence="2">
    <location>
        <begin position="1"/>
        <end position="20"/>
    </location>
</feature>
<evidence type="ECO:0000313" key="4">
    <source>
        <dbReference type="Proteomes" id="UP000214688"/>
    </source>
</evidence>
<dbReference type="Gene3D" id="2.130.10.130">
    <property type="entry name" value="Integrin alpha, N-terminal"/>
    <property type="match status" value="1"/>
</dbReference>
<dbReference type="InterPro" id="IPR018763">
    <property type="entry name" value="DUF2334"/>
</dbReference>